<dbReference type="InterPro" id="IPR000873">
    <property type="entry name" value="AMP-dep_synth/lig_dom"/>
</dbReference>
<dbReference type="Proteomes" id="UP000004508">
    <property type="component" value="Unassembled WGS sequence"/>
</dbReference>
<feature type="domain" description="AMP-dependent synthetase/ligase" evidence="3">
    <location>
        <begin position="11"/>
        <end position="356"/>
    </location>
</feature>
<comment type="similarity">
    <text evidence="1">Belongs to the ATP-dependent AMP-binding enzyme family.</text>
</comment>
<name>D6TRW4_KTERA</name>
<evidence type="ECO:0000313" key="5">
    <source>
        <dbReference type="EMBL" id="EFH86037.1"/>
    </source>
</evidence>
<dbReference type="PANTHER" id="PTHR43201">
    <property type="entry name" value="ACYL-COA SYNTHETASE"/>
    <property type="match status" value="1"/>
</dbReference>
<dbReference type="OrthoDB" id="9781737at2"/>
<reference evidence="5 6" key="1">
    <citation type="journal article" date="2011" name="Stand. Genomic Sci.">
        <title>Non-contiguous finished genome sequence and contextual data of the filamentous soil bacterium Ktedonobacter racemifer type strain (SOSP1-21).</title>
        <authorList>
            <person name="Chang Y.J."/>
            <person name="Land M."/>
            <person name="Hauser L."/>
            <person name="Chertkov O."/>
            <person name="Del Rio T.G."/>
            <person name="Nolan M."/>
            <person name="Copeland A."/>
            <person name="Tice H."/>
            <person name="Cheng J.F."/>
            <person name="Lucas S."/>
            <person name="Han C."/>
            <person name="Goodwin L."/>
            <person name="Pitluck S."/>
            <person name="Ivanova N."/>
            <person name="Ovchinikova G."/>
            <person name="Pati A."/>
            <person name="Chen A."/>
            <person name="Palaniappan K."/>
            <person name="Mavromatis K."/>
            <person name="Liolios K."/>
            <person name="Brettin T."/>
            <person name="Fiebig A."/>
            <person name="Rohde M."/>
            <person name="Abt B."/>
            <person name="Goker M."/>
            <person name="Detter J.C."/>
            <person name="Woyke T."/>
            <person name="Bristow J."/>
            <person name="Eisen J.A."/>
            <person name="Markowitz V."/>
            <person name="Hugenholtz P."/>
            <person name="Kyrpides N.C."/>
            <person name="Klenk H.P."/>
            <person name="Lapidus A."/>
        </authorList>
    </citation>
    <scope>NUCLEOTIDE SEQUENCE [LARGE SCALE GENOMIC DNA]</scope>
    <source>
        <strain evidence="6">DSM 44963</strain>
    </source>
</reference>
<protein>
    <submittedName>
        <fullName evidence="5">AMP-dependent synthetase and ligase</fullName>
    </submittedName>
</protein>
<dbReference type="Gene3D" id="3.30.300.30">
    <property type="match status" value="1"/>
</dbReference>
<evidence type="ECO:0000259" key="3">
    <source>
        <dbReference type="Pfam" id="PF00501"/>
    </source>
</evidence>
<dbReference type="GO" id="GO:0031956">
    <property type="term" value="F:medium-chain fatty acid-CoA ligase activity"/>
    <property type="evidence" value="ECO:0007669"/>
    <property type="project" value="TreeGrafter"/>
</dbReference>
<dbReference type="GO" id="GO:0006631">
    <property type="term" value="P:fatty acid metabolic process"/>
    <property type="evidence" value="ECO:0007669"/>
    <property type="project" value="TreeGrafter"/>
</dbReference>
<evidence type="ECO:0000259" key="4">
    <source>
        <dbReference type="Pfam" id="PF13193"/>
    </source>
</evidence>
<dbReference type="STRING" id="485913.Krac_7303"/>
<evidence type="ECO:0000313" key="6">
    <source>
        <dbReference type="Proteomes" id="UP000004508"/>
    </source>
</evidence>
<dbReference type="Pfam" id="PF00501">
    <property type="entry name" value="AMP-binding"/>
    <property type="match status" value="1"/>
</dbReference>
<dbReference type="PANTHER" id="PTHR43201:SF5">
    <property type="entry name" value="MEDIUM-CHAIN ACYL-COA LIGASE ACSF2, MITOCHONDRIAL"/>
    <property type="match status" value="1"/>
</dbReference>
<comment type="caution">
    <text evidence="5">The sequence shown here is derived from an EMBL/GenBank/DDBJ whole genome shotgun (WGS) entry which is preliminary data.</text>
</comment>
<dbReference type="EMBL" id="ADVG01000002">
    <property type="protein sequence ID" value="EFH86037.1"/>
    <property type="molecule type" value="Genomic_DNA"/>
</dbReference>
<proteinExistence type="inferred from homology"/>
<evidence type="ECO:0000256" key="2">
    <source>
        <dbReference type="ARBA" id="ARBA00022598"/>
    </source>
</evidence>
<dbReference type="InterPro" id="IPR042099">
    <property type="entry name" value="ANL_N_sf"/>
</dbReference>
<gene>
    <name evidence="5" type="ORF">Krac_7303</name>
</gene>
<keyword evidence="2 5" id="KW-0436">Ligase</keyword>
<feature type="domain" description="AMP-binding enzyme C-terminal" evidence="4">
    <location>
        <begin position="404"/>
        <end position="480"/>
    </location>
</feature>
<dbReference type="RefSeq" id="WP_007909988.1">
    <property type="nucleotide sequence ID" value="NZ_ADVG01000002.1"/>
</dbReference>
<dbReference type="InterPro" id="IPR045851">
    <property type="entry name" value="AMP-bd_C_sf"/>
</dbReference>
<dbReference type="InterPro" id="IPR025110">
    <property type="entry name" value="AMP-bd_C"/>
</dbReference>
<dbReference type="eggNOG" id="COG0318">
    <property type="taxonomic scope" value="Bacteria"/>
</dbReference>
<dbReference type="SUPFAM" id="SSF56801">
    <property type="entry name" value="Acetyl-CoA synthetase-like"/>
    <property type="match status" value="1"/>
</dbReference>
<dbReference type="AlphaFoldDB" id="D6TRW4"/>
<dbReference type="InParanoid" id="D6TRW4"/>
<sequence length="502" mass="56008">MSTFYTRLHYWTQHRPEHIFLTEIETGQSFTYQQSTQAVQCLCQHLGSPQTIFLQFQNSILNALVWLSAFAGGHVLLPLAPDLSERDIARATEMFHPDIVFVEQTSDVAQFEASGTRVVTREECEAWLTQPLARPNLLPTPPQEGRICIMTSGTTGEPKGVVLTEQQIVWTADQVRTVHRLGPQDRGLTPLPFFHINAPVVSLCASLLAGASLVIARRFSRRQFWTWLEQQDITWASLVPTMIAILLEGDPPPLLPSTLRFVRTGSAPLPAAHLARFEEYIGVPVIETYGLSEAASMIVANPLPPELHKPGSAGRPAGVSLRICKPTKQERHLHDVAPGEVGEICIQGPNVIQAYYGDAGQEAFVENWFRTGDLGYLDRDGYLFLVGRLRAVINRGGENIAPREIEEVLQAHPAVRESVAVGRPHPIYGEEVVAYLALNEPQTRQLEEDLWTHVRRHLRPPKTPVDLIVLDALPKNRMGKVDRQQLKQREEAMTCGANVNAR</sequence>
<organism evidence="5 6">
    <name type="scientific">Ktedonobacter racemifer DSM 44963</name>
    <dbReference type="NCBI Taxonomy" id="485913"/>
    <lineage>
        <taxon>Bacteria</taxon>
        <taxon>Bacillati</taxon>
        <taxon>Chloroflexota</taxon>
        <taxon>Ktedonobacteria</taxon>
        <taxon>Ktedonobacterales</taxon>
        <taxon>Ktedonobacteraceae</taxon>
        <taxon>Ktedonobacter</taxon>
    </lineage>
</organism>
<evidence type="ECO:0000256" key="1">
    <source>
        <dbReference type="ARBA" id="ARBA00006432"/>
    </source>
</evidence>
<dbReference type="Gene3D" id="3.40.50.12780">
    <property type="entry name" value="N-terminal domain of ligase-like"/>
    <property type="match status" value="1"/>
</dbReference>
<accession>D6TRW4</accession>
<keyword evidence="6" id="KW-1185">Reference proteome</keyword>
<dbReference type="Pfam" id="PF13193">
    <property type="entry name" value="AMP-binding_C"/>
    <property type="match status" value="1"/>
</dbReference>